<evidence type="ECO:0000313" key="4">
    <source>
        <dbReference type="EMBL" id="NMN00080.1"/>
    </source>
</evidence>
<dbReference type="GO" id="GO:0008270">
    <property type="term" value="F:zinc ion binding"/>
    <property type="evidence" value="ECO:0007669"/>
    <property type="project" value="InterPro"/>
</dbReference>
<evidence type="ECO:0000313" key="5">
    <source>
        <dbReference type="Proteomes" id="UP000588277"/>
    </source>
</evidence>
<feature type="active site" evidence="1">
    <location>
        <position position="329"/>
    </location>
</feature>
<dbReference type="PANTHER" id="PTHR10309">
    <property type="entry name" value="MANNOSE-6-PHOSPHATE ISOMERASE"/>
    <property type="match status" value="1"/>
</dbReference>
<feature type="binding site" evidence="2">
    <location>
        <position position="310"/>
    </location>
    <ligand>
        <name>Zn(2+)</name>
        <dbReference type="ChEBI" id="CHEBI:29105"/>
    </ligand>
</feature>
<protein>
    <submittedName>
        <fullName evidence="4">Mannose-6-phosphate isomerase</fullName>
    </submittedName>
</protein>
<organism evidence="4 5">
    <name type="scientific">Bifidobacterium moraviense</name>
    <dbReference type="NCBI Taxonomy" id="2675323"/>
    <lineage>
        <taxon>Bacteria</taxon>
        <taxon>Bacillati</taxon>
        <taxon>Actinomycetota</taxon>
        <taxon>Actinomycetes</taxon>
        <taxon>Bifidobacteriales</taxon>
        <taxon>Bifidobacteriaceae</taxon>
        <taxon>Bifidobacterium</taxon>
    </lineage>
</organism>
<dbReference type="GO" id="GO:0009298">
    <property type="term" value="P:GDP-mannose biosynthetic process"/>
    <property type="evidence" value="ECO:0007669"/>
    <property type="project" value="InterPro"/>
</dbReference>
<feature type="binding site" evidence="2">
    <location>
        <position position="123"/>
    </location>
    <ligand>
        <name>Zn(2+)</name>
        <dbReference type="ChEBI" id="CHEBI:29105"/>
    </ligand>
</feature>
<dbReference type="EMBL" id="JAAIIH010000002">
    <property type="protein sequence ID" value="NMN00080.1"/>
    <property type="molecule type" value="Genomic_DNA"/>
</dbReference>
<keyword evidence="2" id="KW-0862">Zinc</keyword>
<evidence type="ECO:0000259" key="3">
    <source>
        <dbReference type="Pfam" id="PF20511"/>
    </source>
</evidence>
<reference evidence="4 5" key="1">
    <citation type="submission" date="2020-02" db="EMBL/GenBank/DDBJ databases">
        <title>Characterization of phylogenetic diversity of novel bifidobacterial species isolated in Czech ZOOs.</title>
        <authorList>
            <person name="Lugli G.A."/>
            <person name="Vera N.B."/>
            <person name="Ventura M."/>
        </authorList>
    </citation>
    <scope>NUCLEOTIDE SEQUENCE [LARGE SCALE GENOMIC DNA]</scope>
    <source>
        <strain evidence="4 5">DSM 109958</strain>
    </source>
</reference>
<dbReference type="Proteomes" id="UP000588277">
    <property type="component" value="Unassembled WGS sequence"/>
</dbReference>
<dbReference type="CDD" id="cd07011">
    <property type="entry name" value="cupin_PMI_type_I_N"/>
    <property type="match status" value="1"/>
</dbReference>
<dbReference type="RefSeq" id="WP_169275256.1">
    <property type="nucleotide sequence ID" value="NZ_JAAIIH010000002.1"/>
</dbReference>
<dbReference type="InterPro" id="IPR014710">
    <property type="entry name" value="RmlC-like_jellyroll"/>
</dbReference>
<evidence type="ECO:0000256" key="2">
    <source>
        <dbReference type="PIRSR" id="PIRSR001480-2"/>
    </source>
</evidence>
<gene>
    <name evidence="4" type="ORF">G1C96_0657</name>
</gene>
<dbReference type="GO" id="GO:0005829">
    <property type="term" value="C:cytosol"/>
    <property type="evidence" value="ECO:0007669"/>
    <property type="project" value="TreeGrafter"/>
</dbReference>
<dbReference type="AlphaFoldDB" id="A0A7Y0F136"/>
<dbReference type="InterPro" id="IPR011051">
    <property type="entry name" value="RmlC_Cupin_sf"/>
</dbReference>
<keyword evidence="2" id="KW-0479">Metal-binding</keyword>
<feature type="binding site" evidence="2">
    <location>
        <position position="158"/>
    </location>
    <ligand>
        <name>Zn(2+)</name>
        <dbReference type="ChEBI" id="CHEBI:29105"/>
    </ligand>
</feature>
<dbReference type="Pfam" id="PF20511">
    <property type="entry name" value="PMI_typeI_cat"/>
    <property type="match status" value="1"/>
</dbReference>
<dbReference type="PANTHER" id="PTHR10309:SF0">
    <property type="entry name" value="MANNOSE-6-PHOSPHATE ISOMERASE"/>
    <property type="match status" value="1"/>
</dbReference>
<keyword evidence="5" id="KW-1185">Reference proteome</keyword>
<comment type="cofactor">
    <cofactor evidence="2">
        <name>Zn(2+)</name>
        <dbReference type="ChEBI" id="CHEBI:29105"/>
    </cofactor>
    <text evidence="2">Binds 1 zinc ion per subunit.</text>
</comment>
<dbReference type="InterPro" id="IPR046457">
    <property type="entry name" value="PMI_typeI_cat"/>
</dbReference>
<dbReference type="PIRSF" id="PIRSF001480">
    <property type="entry name" value="Mannose-6-phosphate_isomerase"/>
    <property type="match status" value="1"/>
</dbReference>
<name>A0A7Y0F136_9BIFI</name>
<dbReference type="InterPro" id="IPR016305">
    <property type="entry name" value="Mannose-6-P_Isomerase"/>
</dbReference>
<evidence type="ECO:0000256" key="1">
    <source>
        <dbReference type="PIRSR" id="PIRSR001480-1"/>
    </source>
</evidence>
<dbReference type="PRINTS" id="PR00714">
    <property type="entry name" value="MAN6PISMRASE"/>
</dbReference>
<dbReference type="GO" id="GO:0004476">
    <property type="term" value="F:mannose-6-phosphate isomerase activity"/>
    <property type="evidence" value="ECO:0007669"/>
    <property type="project" value="InterPro"/>
</dbReference>
<comment type="caution">
    <text evidence="4">The sequence shown here is derived from an EMBL/GenBank/DDBJ whole genome shotgun (WGS) entry which is preliminary data.</text>
</comment>
<proteinExistence type="predicted"/>
<feature type="binding site" evidence="2">
    <location>
        <position position="121"/>
    </location>
    <ligand>
        <name>Zn(2+)</name>
        <dbReference type="ChEBI" id="CHEBI:29105"/>
    </ligand>
</feature>
<dbReference type="Gene3D" id="2.60.120.10">
    <property type="entry name" value="Jelly Rolls"/>
    <property type="match status" value="2"/>
</dbReference>
<feature type="domain" description="Phosphomannose isomerase type I catalytic" evidence="3">
    <location>
        <begin position="3"/>
        <end position="174"/>
    </location>
</feature>
<dbReference type="Gene3D" id="1.10.441.10">
    <property type="entry name" value="Phosphomannose Isomerase, domain 2"/>
    <property type="match status" value="1"/>
</dbReference>
<accession>A0A7Y0F136</accession>
<sequence length="484" mass="51257">MIEIEPVPKRYAWGSHTGLQRLFRLGEGASGEGDGRPLAEMWFSGHAGSPSMLRMPVSDVSGIGASDPDVTEAGAYRLVGLDEAIRSDPDGMVGPASSRTFGPVLPYLFKVIAARIPLSLQVHPVDFRARAGFNREQAAGIPQDAPERSFRDALAKHEMVVALEPFEAAVGFMPLDETRGVLETVDHPVARLMLAALRGDATSATDAADRMMPPAALTWPISHKALFRAFHAAVTAPAASGDGIAEALGRASARFGAPGADASRAAFALDDAARAAAAFPGDPSVLALLMMNPVRLEAGESVFIPAGTPHAYLHGMAAEIMTNSDNVLRAGMTPKHKDIGNLLLNLDCAPGAPIDPRSRMLGARIARDLVTYRPKLGEYMLAYGHVGEATPWTLLRRLAERYGWHGAWPDPHRLPGPDLLPQRIALPAHAPRVVLCCSGSVRVRDGEGARTLTRGQAVFVPARAGAVDVDGDGPGAFLLASTPF</sequence>
<keyword evidence="4" id="KW-0413">Isomerase</keyword>
<dbReference type="SUPFAM" id="SSF51182">
    <property type="entry name" value="RmlC-like cupins"/>
    <property type="match status" value="1"/>
</dbReference>